<feature type="signal peptide" evidence="2">
    <location>
        <begin position="1"/>
        <end position="20"/>
    </location>
</feature>
<evidence type="ECO:0000256" key="2">
    <source>
        <dbReference type="SAM" id="SignalP"/>
    </source>
</evidence>
<organism evidence="3 4">
    <name type="scientific">Saccharopolyspora rosea</name>
    <dbReference type="NCBI Taxonomy" id="524884"/>
    <lineage>
        <taxon>Bacteria</taxon>
        <taxon>Bacillati</taxon>
        <taxon>Actinomycetota</taxon>
        <taxon>Actinomycetes</taxon>
        <taxon>Pseudonocardiales</taxon>
        <taxon>Pseudonocardiaceae</taxon>
        <taxon>Saccharopolyspora</taxon>
    </lineage>
</organism>
<keyword evidence="1" id="KW-1133">Transmembrane helix</keyword>
<proteinExistence type="predicted"/>
<keyword evidence="2" id="KW-0732">Signal</keyword>
<dbReference type="Proteomes" id="UP001597018">
    <property type="component" value="Unassembled WGS sequence"/>
</dbReference>
<feature type="chain" id="PRO_5046636270" evidence="2">
    <location>
        <begin position="21"/>
        <end position="70"/>
    </location>
</feature>
<keyword evidence="4" id="KW-1185">Reference proteome</keyword>
<protein>
    <submittedName>
        <fullName evidence="3">Uncharacterized protein</fullName>
    </submittedName>
</protein>
<dbReference type="RefSeq" id="WP_263249519.1">
    <property type="nucleotide sequence ID" value="NZ_BAABLT010000007.1"/>
</dbReference>
<evidence type="ECO:0000313" key="3">
    <source>
        <dbReference type="EMBL" id="MFD0918717.1"/>
    </source>
</evidence>
<name>A0ABW3FR85_9PSEU</name>
<gene>
    <name evidence="3" type="ORF">ACFQ16_03085</name>
</gene>
<evidence type="ECO:0000313" key="4">
    <source>
        <dbReference type="Proteomes" id="UP001597018"/>
    </source>
</evidence>
<feature type="transmembrane region" description="Helical" evidence="1">
    <location>
        <begin position="38"/>
        <end position="57"/>
    </location>
</feature>
<dbReference type="EMBL" id="JBHTIW010000001">
    <property type="protein sequence ID" value="MFD0918717.1"/>
    <property type="molecule type" value="Genomic_DNA"/>
</dbReference>
<keyword evidence="1" id="KW-0812">Transmembrane</keyword>
<keyword evidence="1" id="KW-0472">Membrane</keyword>
<comment type="caution">
    <text evidence="3">The sequence shown here is derived from an EMBL/GenBank/DDBJ whole genome shotgun (WGS) entry which is preliminary data.</text>
</comment>
<accession>A0ABW3FR85</accession>
<reference evidence="4" key="1">
    <citation type="journal article" date="2019" name="Int. J. Syst. Evol. Microbiol.">
        <title>The Global Catalogue of Microorganisms (GCM) 10K type strain sequencing project: providing services to taxonomists for standard genome sequencing and annotation.</title>
        <authorList>
            <consortium name="The Broad Institute Genomics Platform"/>
            <consortium name="The Broad Institute Genome Sequencing Center for Infectious Disease"/>
            <person name="Wu L."/>
            <person name="Ma J."/>
        </authorList>
    </citation>
    <scope>NUCLEOTIDE SEQUENCE [LARGE SCALE GENOMIC DNA]</scope>
    <source>
        <strain evidence="4">CCUG 56401</strain>
    </source>
</reference>
<evidence type="ECO:0000256" key="1">
    <source>
        <dbReference type="SAM" id="Phobius"/>
    </source>
</evidence>
<sequence>MCTRASALSAGFVVAVPACAQASSRVLAQASPLDTLSMPVGLSAVGLGVVGMVAGAFRKKKIQPENERRN</sequence>